<evidence type="ECO:0000313" key="2">
    <source>
        <dbReference type="Proteomes" id="UP001324427"/>
    </source>
</evidence>
<reference evidence="1 2" key="1">
    <citation type="submission" date="2021-11" db="EMBL/GenBank/DDBJ databases">
        <title>Black yeast isolated from Biological Soil Crust.</title>
        <authorList>
            <person name="Kurbessoian T."/>
        </authorList>
    </citation>
    <scope>NUCLEOTIDE SEQUENCE [LARGE SCALE GENOMIC DNA]</scope>
    <source>
        <strain evidence="1 2">CCFEE 5522</strain>
    </source>
</reference>
<accession>A0AAV9J3L8</accession>
<comment type="caution">
    <text evidence="1">The sequence shown here is derived from an EMBL/GenBank/DDBJ whole genome shotgun (WGS) entry which is preliminary data.</text>
</comment>
<dbReference type="Proteomes" id="UP001324427">
    <property type="component" value="Unassembled WGS sequence"/>
</dbReference>
<name>A0AAV9J3L8_9PEZI</name>
<organism evidence="1 2">
    <name type="scientific">Oleoguttula mirabilis</name>
    <dbReference type="NCBI Taxonomy" id="1507867"/>
    <lineage>
        <taxon>Eukaryota</taxon>
        <taxon>Fungi</taxon>
        <taxon>Dikarya</taxon>
        <taxon>Ascomycota</taxon>
        <taxon>Pezizomycotina</taxon>
        <taxon>Dothideomycetes</taxon>
        <taxon>Dothideomycetidae</taxon>
        <taxon>Mycosphaerellales</taxon>
        <taxon>Teratosphaeriaceae</taxon>
        <taxon>Oleoguttula</taxon>
    </lineage>
</organism>
<dbReference type="AlphaFoldDB" id="A0AAV9J3L8"/>
<dbReference type="EMBL" id="JAVFHQ010000092">
    <property type="protein sequence ID" value="KAK4539499.1"/>
    <property type="molecule type" value="Genomic_DNA"/>
</dbReference>
<keyword evidence="2" id="KW-1185">Reference proteome</keyword>
<gene>
    <name evidence="1" type="ORF">LTR36_010897</name>
</gene>
<protein>
    <submittedName>
        <fullName evidence="1">Uncharacterized protein</fullName>
    </submittedName>
</protein>
<proteinExistence type="predicted"/>
<sequence length="279" mass="30547">MAQARAKYAANPKLVAQIRANALARLAKPLPLTPEDFDFTERVDCAISSSSRLLDQARAQLAAPNSDFLPAELTPDEVAEREAVKKWEEGRRLAEGATDSMFERNQTLFDDVIGLTAAIEQAGLPMPSDIKIAPPPPTPTLEHLNVPQQVKAWIAEAVAASNKPLVKSQAPITETDPSIAALQQRINVVSARLAKARNDGDYAERRASKARVPGLVALYDGFAPCRATRQDTPAAHMPGTAGAQRKNVEGELRGADSKPMRERRVKWKNVWSFEIQVLW</sequence>
<evidence type="ECO:0000313" key="1">
    <source>
        <dbReference type="EMBL" id="KAK4539499.1"/>
    </source>
</evidence>